<feature type="transmembrane region" description="Helical" evidence="2">
    <location>
        <begin position="238"/>
        <end position="258"/>
    </location>
</feature>
<dbReference type="InterPro" id="IPR002656">
    <property type="entry name" value="Acyl_transf_3_dom"/>
</dbReference>
<reference evidence="5" key="2">
    <citation type="submission" date="2010-04" db="EMBL/GenBank/DDBJ databases">
        <authorList>
            <person name="Buell R."/>
            <person name="Hamilton J."/>
            <person name="Hostetler J."/>
        </authorList>
    </citation>
    <scope>NUCLEOTIDE SEQUENCE [LARGE SCALE GENOMIC DNA]</scope>
    <source>
        <strain evidence="5">DAOM:BR144</strain>
    </source>
</reference>
<sequence length="432" mass="49292">MARRGRTSSSSVSTDDHDTVLSVQEVSDAAPAELKEHGAQIAAKDARPKSGGPAKILFLDGVRGVAAILVVTQHSGYMGDVNLGICAVDIFFVLSSFLLTWLFYKKSAQLLAQQASLRKWSFYFADYFSKRFLRVYPLFAVTAIVVWIMPFEYKKKYFLNKNSKPDDYDLLKVLTFDFPSRYHVFWTLPLEIAYYFFIPVFVVLVIRLGRAWWMPFIPLYMWIVNNGLNVFRGDHQPLVPHLPTFVSGSMAAVIYIKLDDAIKRNSFEFSKWQRRGVHAVQYLVFALLLSVCYRGLLFDWVHANPFHENHGARFISLHVTVLIVVEMLLPSSISTIFEWSVLRYWGKISFSVYLLHSFVIYTDSVHNQPNYYDKLFGQFGLIFLLATASYHLIEYPSQLMAQRISKVLAQREGSTPAPAAKYLPVPTGVSAA</sequence>
<evidence type="ECO:0000313" key="5">
    <source>
        <dbReference type="Proteomes" id="UP000019132"/>
    </source>
</evidence>
<dbReference type="EMBL" id="GL376625">
    <property type="status" value="NOT_ANNOTATED_CDS"/>
    <property type="molecule type" value="Genomic_DNA"/>
</dbReference>
<evidence type="ECO:0000256" key="2">
    <source>
        <dbReference type="SAM" id="Phobius"/>
    </source>
</evidence>
<dbReference type="InParanoid" id="K3WMB6"/>
<protein>
    <recommendedName>
        <fullName evidence="3">Acyltransferase 3 domain-containing protein</fullName>
    </recommendedName>
</protein>
<feature type="transmembrane region" description="Helical" evidence="2">
    <location>
        <begin position="81"/>
        <end position="104"/>
    </location>
</feature>
<evidence type="ECO:0000313" key="4">
    <source>
        <dbReference type="EnsemblProtists" id="PYU1_T006108"/>
    </source>
</evidence>
<dbReference type="EnsemblProtists" id="PYU1_T006108">
    <property type="protein sequence ID" value="PYU1_T006108"/>
    <property type="gene ID" value="PYU1_G006096"/>
</dbReference>
<dbReference type="InterPro" id="IPR050879">
    <property type="entry name" value="Acyltransferase_3"/>
</dbReference>
<feature type="domain" description="Acyltransferase 3" evidence="3">
    <location>
        <begin position="57"/>
        <end position="362"/>
    </location>
</feature>
<feature type="transmembrane region" description="Helical" evidence="2">
    <location>
        <begin position="375"/>
        <end position="393"/>
    </location>
</feature>
<dbReference type="VEuPathDB" id="FungiDB:PYU1_G006096"/>
<keyword evidence="2" id="KW-1133">Transmembrane helix</keyword>
<proteinExistence type="predicted"/>
<evidence type="ECO:0000256" key="1">
    <source>
        <dbReference type="SAM" id="MobiDB-lite"/>
    </source>
</evidence>
<dbReference type="STRING" id="431595.K3WMB6"/>
<reference evidence="4" key="3">
    <citation type="submission" date="2015-02" db="UniProtKB">
        <authorList>
            <consortium name="EnsemblProtists"/>
        </authorList>
    </citation>
    <scope>IDENTIFICATION</scope>
    <source>
        <strain evidence="4">DAOM BR144</strain>
    </source>
</reference>
<dbReference type="HOGENOM" id="CLU_044425_1_0_1"/>
<name>K3WMB6_GLOUD</name>
<dbReference type="GO" id="GO:0000271">
    <property type="term" value="P:polysaccharide biosynthetic process"/>
    <property type="evidence" value="ECO:0007669"/>
    <property type="project" value="TreeGrafter"/>
</dbReference>
<evidence type="ECO:0000259" key="3">
    <source>
        <dbReference type="Pfam" id="PF01757"/>
    </source>
</evidence>
<feature type="transmembrane region" description="Helical" evidence="2">
    <location>
        <begin position="184"/>
        <end position="206"/>
    </location>
</feature>
<dbReference type="Pfam" id="PF01757">
    <property type="entry name" value="Acyl_transf_3"/>
    <property type="match status" value="1"/>
</dbReference>
<keyword evidence="5" id="KW-1185">Reference proteome</keyword>
<accession>K3WMB6</accession>
<dbReference type="OMA" id="RTSHMEL"/>
<feature type="transmembrane region" description="Helical" evidence="2">
    <location>
        <begin position="310"/>
        <end position="329"/>
    </location>
</feature>
<keyword evidence="2" id="KW-0812">Transmembrane</keyword>
<feature type="region of interest" description="Disordered" evidence="1">
    <location>
        <begin position="1"/>
        <end position="21"/>
    </location>
</feature>
<keyword evidence="2" id="KW-0472">Membrane</keyword>
<dbReference type="GO" id="GO:0016747">
    <property type="term" value="F:acyltransferase activity, transferring groups other than amino-acyl groups"/>
    <property type="evidence" value="ECO:0007669"/>
    <property type="project" value="InterPro"/>
</dbReference>
<dbReference type="GO" id="GO:0016020">
    <property type="term" value="C:membrane"/>
    <property type="evidence" value="ECO:0007669"/>
    <property type="project" value="TreeGrafter"/>
</dbReference>
<dbReference type="PANTHER" id="PTHR23028:SF53">
    <property type="entry name" value="ACYL_TRANSF_3 DOMAIN-CONTAINING PROTEIN"/>
    <property type="match status" value="1"/>
</dbReference>
<organism evidence="4 5">
    <name type="scientific">Globisporangium ultimum (strain ATCC 200006 / CBS 805.95 / DAOM BR144)</name>
    <name type="common">Pythium ultimum</name>
    <dbReference type="NCBI Taxonomy" id="431595"/>
    <lineage>
        <taxon>Eukaryota</taxon>
        <taxon>Sar</taxon>
        <taxon>Stramenopiles</taxon>
        <taxon>Oomycota</taxon>
        <taxon>Peronosporomycetes</taxon>
        <taxon>Pythiales</taxon>
        <taxon>Pythiaceae</taxon>
        <taxon>Globisporangium</taxon>
    </lineage>
</organism>
<feature type="transmembrane region" description="Helical" evidence="2">
    <location>
        <begin position="341"/>
        <end position="360"/>
    </location>
</feature>
<dbReference type="PANTHER" id="PTHR23028">
    <property type="entry name" value="ACETYLTRANSFERASE"/>
    <property type="match status" value="1"/>
</dbReference>
<dbReference type="eggNOG" id="ENOG502SIT9">
    <property type="taxonomic scope" value="Eukaryota"/>
</dbReference>
<feature type="transmembrane region" description="Helical" evidence="2">
    <location>
        <begin position="132"/>
        <end position="151"/>
    </location>
</feature>
<dbReference type="AlphaFoldDB" id="K3WMB6"/>
<feature type="transmembrane region" description="Helical" evidence="2">
    <location>
        <begin position="279"/>
        <end position="298"/>
    </location>
</feature>
<reference evidence="5" key="1">
    <citation type="journal article" date="2010" name="Genome Biol.">
        <title>Genome sequence of the necrotrophic plant pathogen Pythium ultimum reveals original pathogenicity mechanisms and effector repertoire.</title>
        <authorList>
            <person name="Levesque C.A."/>
            <person name="Brouwer H."/>
            <person name="Cano L."/>
            <person name="Hamilton J.P."/>
            <person name="Holt C."/>
            <person name="Huitema E."/>
            <person name="Raffaele S."/>
            <person name="Robideau G.P."/>
            <person name="Thines M."/>
            <person name="Win J."/>
            <person name="Zerillo M.M."/>
            <person name="Beakes G.W."/>
            <person name="Boore J.L."/>
            <person name="Busam D."/>
            <person name="Dumas B."/>
            <person name="Ferriera S."/>
            <person name="Fuerstenberg S.I."/>
            <person name="Gachon C.M."/>
            <person name="Gaulin E."/>
            <person name="Govers F."/>
            <person name="Grenville-Briggs L."/>
            <person name="Horner N."/>
            <person name="Hostetler J."/>
            <person name="Jiang R.H."/>
            <person name="Johnson J."/>
            <person name="Krajaejun T."/>
            <person name="Lin H."/>
            <person name="Meijer H.J."/>
            <person name="Moore B."/>
            <person name="Morris P."/>
            <person name="Phuntmart V."/>
            <person name="Puiu D."/>
            <person name="Shetty J."/>
            <person name="Stajich J.E."/>
            <person name="Tripathy S."/>
            <person name="Wawra S."/>
            <person name="van West P."/>
            <person name="Whitty B.R."/>
            <person name="Coutinho P.M."/>
            <person name="Henrissat B."/>
            <person name="Martin F."/>
            <person name="Thomas P.D."/>
            <person name="Tyler B.M."/>
            <person name="De Vries R.P."/>
            <person name="Kamoun S."/>
            <person name="Yandell M."/>
            <person name="Tisserat N."/>
            <person name="Buell C.R."/>
        </authorList>
    </citation>
    <scope>NUCLEOTIDE SEQUENCE</scope>
    <source>
        <strain evidence="5">DAOM:BR144</strain>
    </source>
</reference>
<dbReference type="Proteomes" id="UP000019132">
    <property type="component" value="Unassembled WGS sequence"/>
</dbReference>